<keyword evidence="3" id="KW-1185">Reference proteome</keyword>
<evidence type="ECO:0000256" key="1">
    <source>
        <dbReference type="SAM" id="MobiDB-lite"/>
    </source>
</evidence>
<protein>
    <submittedName>
        <fullName evidence="2">Uncharacterized protein</fullName>
    </submittedName>
</protein>
<reference evidence="3" key="1">
    <citation type="journal article" date="2015" name="Nat. Genet.">
        <title>The genome and transcriptome of the zoonotic hookworm Ancylostoma ceylanicum identify infection-specific gene families.</title>
        <authorList>
            <person name="Schwarz E.M."/>
            <person name="Hu Y."/>
            <person name="Antoshechkin I."/>
            <person name="Miller M.M."/>
            <person name="Sternberg P.W."/>
            <person name="Aroian R.V."/>
        </authorList>
    </citation>
    <scope>NUCLEOTIDE SEQUENCE</scope>
    <source>
        <strain evidence="3">HY135</strain>
    </source>
</reference>
<accession>A0A016UGK8</accession>
<evidence type="ECO:0000313" key="3">
    <source>
        <dbReference type="Proteomes" id="UP000024635"/>
    </source>
</evidence>
<name>A0A016UGK8_9BILA</name>
<feature type="region of interest" description="Disordered" evidence="1">
    <location>
        <begin position="91"/>
        <end position="117"/>
    </location>
</feature>
<dbReference type="EMBL" id="JARK01001377">
    <property type="protein sequence ID" value="EYC14310.1"/>
    <property type="molecule type" value="Genomic_DNA"/>
</dbReference>
<dbReference type="Proteomes" id="UP000024635">
    <property type="component" value="Unassembled WGS sequence"/>
</dbReference>
<dbReference type="AlphaFoldDB" id="A0A016UGK8"/>
<gene>
    <name evidence="2" type="primary">Acey_s0041.g466</name>
    <name evidence="2" type="ORF">Y032_0041g466</name>
</gene>
<evidence type="ECO:0000313" key="2">
    <source>
        <dbReference type="EMBL" id="EYC14310.1"/>
    </source>
</evidence>
<sequence>MVVPVVLVVSATSRLLYEKHCNQPKVLTVETGELYGVALRAALSFSFVRDLSPDILRVEYSTLLGHYHASFLTYRLVRRAAARPATPRVKNQYEYPQNSPGIVTTAGGRPRQKRDDNQRFVTIDRHPFHYRLHPHRHFIVSTSSRVLAMGSVWQRSRRSTWQSIRIISTVNYNAYGEEHLFVEASVLRHFKSGYLIRH</sequence>
<organism evidence="2 3">
    <name type="scientific">Ancylostoma ceylanicum</name>
    <dbReference type="NCBI Taxonomy" id="53326"/>
    <lineage>
        <taxon>Eukaryota</taxon>
        <taxon>Metazoa</taxon>
        <taxon>Ecdysozoa</taxon>
        <taxon>Nematoda</taxon>
        <taxon>Chromadorea</taxon>
        <taxon>Rhabditida</taxon>
        <taxon>Rhabditina</taxon>
        <taxon>Rhabditomorpha</taxon>
        <taxon>Strongyloidea</taxon>
        <taxon>Ancylostomatidae</taxon>
        <taxon>Ancylostomatinae</taxon>
        <taxon>Ancylostoma</taxon>
    </lineage>
</organism>
<comment type="caution">
    <text evidence="2">The sequence shown here is derived from an EMBL/GenBank/DDBJ whole genome shotgun (WGS) entry which is preliminary data.</text>
</comment>
<proteinExistence type="predicted"/>